<feature type="domain" description="CAAX prenyl protease 2/Lysostaphin resistance protein A-like" evidence="2">
    <location>
        <begin position="117"/>
        <end position="216"/>
    </location>
</feature>
<reference evidence="3" key="2">
    <citation type="journal article" date="2015" name="ISME J.">
        <title>A new class of marine Euryarchaeota group II from the Mediterranean deep chlorophyll maximum.</title>
        <authorList>
            <person name="Martin-Cuadrado A.B."/>
            <person name="Garcia-Heredia I."/>
            <person name="Molto A.G."/>
            <person name="Lopez-Ubeda R."/>
            <person name="Kimes N."/>
            <person name="Lopez-Garcia P."/>
            <person name="Moreira D."/>
            <person name="Rodriguez-Valera F."/>
        </authorList>
    </citation>
    <scope>NUCLEOTIDE SEQUENCE</scope>
</reference>
<sequence>MELRNKPLIAILLVGFIPSASVIFGIEIIENESLSQLFFASCKVWIFLVPTIWYLKVERKPISKKSPTKEGIVWGLITGILMSLIIVITWFLFNETLDIDGMVDILRSKGLDNINLYILGMFYWIFINSLLEEYVFRWFITTKSSELFRSDVIGIVFSAAMFTLHHAIALHLFGFIWWQTIIACFGLLSAAAIWSWLYVRFRSIWVCWLSHAICDVAVFGIGYTILF</sequence>
<dbReference type="EMBL" id="KP211862">
    <property type="protein sequence ID" value="ANV79912.1"/>
    <property type="molecule type" value="Genomic_DNA"/>
</dbReference>
<accession>A0A1B1TCA5</accession>
<evidence type="ECO:0000256" key="1">
    <source>
        <dbReference type="SAM" id="Phobius"/>
    </source>
</evidence>
<keyword evidence="1" id="KW-0472">Membrane</keyword>
<feature type="transmembrane region" description="Helical" evidence="1">
    <location>
        <begin position="35"/>
        <end position="55"/>
    </location>
</feature>
<dbReference type="GO" id="GO:0004175">
    <property type="term" value="F:endopeptidase activity"/>
    <property type="evidence" value="ECO:0007669"/>
    <property type="project" value="UniProtKB-ARBA"/>
</dbReference>
<feature type="transmembrane region" description="Helical" evidence="1">
    <location>
        <begin position="113"/>
        <end position="131"/>
    </location>
</feature>
<evidence type="ECO:0000259" key="2">
    <source>
        <dbReference type="Pfam" id="PF02517"/>
    </source>
</evidence>
<evidence type="ECO:0000313" key="3">
    <source>
        <dbReference type="EMBL" id="ANV79912.1"/>
    </source>
</evidence>
<name>A0A1B1TCA5_9ARCH</name>
<feature type="transmembrane region" description="Helical" evidence="1">
    <location>
        <begin position="152"/>
        <end position="170"/>
    </location>
</feature>
<dbReference type="GO" id="GO:0080120">
    <property type="term" value="P:CAAX-box protein maturation"/>
    <property type="evidence" value="ECO:0007669"/>
    <property type="project" value="UniProtKB-ARBA"/>
</dbReference>
<reference evidence="3" key="1">
    <citation type="submission" date="2014-11" db="EMBL/GenBank/DDBJ databases">
        <authorList>
            <person name="Zhu J."/>
            <person name="Qi W."/>
            <person name="Song R."/>
        </authorList>
    </citation>
    <scope>NUCLEOTIDE SEQUENCE</scope>
</reference>
<feature type="transmembrane region" description="Helical" evidence="1">
    <location>
        <begin position="176"/>
        <end position="199"/>
    </location>
</feature>
<organism evidence="3">
    <name type="scientific">uncultured Poseidoniia archaeon</name>
    <dbReference type="NCBI Taxonomy" id="1697135"/>
    <lineage>
        <taxon>Archaea</taxon>
        <taxon>Methanobacteriati</taxon>
        <taxon>Thermoplasmatota</taxon>
        <taxon>Candidatus Poseidoniia</taxon>
        <taxon>environmental samples</taxon>
    </lineage>
</organism>
<dbReference type="Pfam" id="PF02517">
    <property type="entry name" value="Rce1-like"/>
    <property type="match status" value="1"/>
</dbReference>
<proteinExistence type="predicted"/>
<feature type="transmembrane region" description="Helical" evidence="1">
    <location>
        <begin position="206"/>
        <end position="226"/>
    </location>
</feature>
<keyword evidence="1" id="KW-0812">Transmembrane</keyword>
<protein>
    <recommendedName>
        <fullName evidence="2">CAAX prenyl protease 2/Lysostaphin resistance protein A-like domain-containing protein</fullName>
    </recommendedName>
</protein>
<keyword evidence="1" id="KW-1133">Transmembrane helix</keyword>
<dbReference type="AlphaFoldDB" id="A0A1B1TCA5"/>
<dbReference type="InterPro" id="IPR003675">
    <property type="entry name" value="Rce1/LyrA-like_dom"/>
</dbReference>
<feature type="transmembrane region" description="Helical" evidence="1">
    <location>
        <begin position="71"/>
        <end position="93"/>
    </location>
</feature>